<sequence length="129" mass="14556">MITGLAYVCIPVKNYDEGILWYRERLGLTLHSDQSFGPGYRWVTMGAPKNPETQIVLYEITAGEKDPRLTQAGRIAGWVFHSDDCRKDIEHLRSQGVTITLEPEDLPWGTQAGFDDLYGNSFLLVQPKA</sequence>
<accession>A0A845LIW5</accession>
<evidence type="ECO:0000259" key="1">
    <source>
        <dbReference type="PROSITE" id="PS51819"/>
    </source>
</evidence>
<evidence type="ECO:0000313" key="2">
    <source>
        <dbReference type="EMBL" id="MZP44509.1"/>
    </source>
</evidence>
<dbReference type="InterPro" id="IPR029068">
    <property type="entry name" value="Glyas_Bleomycin-R_OHBP_Dase"/>
</dbReference>
<reference evidence="2 3" key="1">
    <citation type="submission" date="2020-01" db="EMBL/GenBank/DDBJ databases">
        <title>Whole genome sequence of Heliobacterium gestii DSM 11169.</title>
        <authorList>
            <person name="Kyndt J.A."/>
            <person name="Meyer T.E."/>
        </authorList>
    </citation>
    <scope>NUCLEOTIDE SEQUENCE [LARGE SCALE GENOMIC DNA]</scope>
    <source>
        <strain evidence="2 3">DSM 11169</strain>
    </source>
</reference>
<dbReference type="OrthoDB" id="69650at2"/>
<dbReference type="PANTHER" id="PTHR36437:SF2">
    <property type="entry name" value="GLYOXALASE_BLEOMYCIN RESISTANCE PROTEIN_DIOXYGENASE"/>
    <property type="match status" value="1"/>
</dbReference>
<dbReference type="AlphaFoldDB" id="A0A845LIW5"/>
<dbReference type="PANTHER" id="PTHR36437">
    <property type="entry name" value="GLYOXALASE/BLEOMYCIN RESISTANCE PROTEIN/DIOXYGENASE"/>
    <property type="match status" value="1"/>
</dbReference>
<dbReference type="InterPro" id="IPR037523">
    <property type="entry name" value="VOC_core"/>
</dbReference>
<gene>
    <name evidence="2" type="ORF">GTO89_15865</name>
</gene>
<dbReference type="PROSITE" id="PS51819">
    <property type="entry name" value="VOC"/>
    <property type="match status" value="1"/>
</dbReference>
<dbReference type="EMBL" id="WXEX01000018">
    <property type="protein sequence ID" value="MZP44509.1"/>
    <property type="molecule type" value="Genomic_DNA"/>
</dbReference>
<dbReference type="InterPro" id="IPR004360">
    <property type="entry name" value="Glyas_Fos-R_dOase_dom"/>
</dbReference>
<comment type="caution">
    <text evidence="2">The sequence shown here is derived from an EMBL/GenBank/DDBJ whole genome shotgun (WGS) entry which is preliminary data.</text>
</comment>
<organism evidence="2 3">
    <name type="scientific">Heliomicrobium gestii</name>
    <name type="common">Heliobacterium gestii</name>
    <dbReference type="NCBI Taxonomy" id="2699"/>
    <lineage>
        <taxon>Bacteria</taxon>
        <taxon>Bacillati</taxon>
        <taxon>Bacillota</taxon>
        <taxon>Clostridia</taxon>
        <taxon>Eubacteriales</taxon>
        <taxon>Heliobacteriaceae</taxon>
        <taxon>Heliomicrobium</taxon>
    </lineage>
</organism>
<name>A0A845LIW5_HELGE</name>
<dbReference type="RefSeq" id="WP_161263078.1">
    <property type="nucleotide sequence ID" value="NZ_JAFBDC010000019.1"/>
</dbReference>
<protein>
    <submittedName>
        <fullName evidence="2">Glyoxalase</fullName>
    </submittedName>
</protein>
<dbReference type="Proteomes" id="UP000471031">
    <property type="component" value="Unassembled WGS sequence"/>
</dbReference>
<keyword evidence="3" id="KW-1185">Reference proteome</keyword>
<evidence type="ECO:0000313" key="3">
    <source>
        <dbReference type="Proteomes" id="UP000471031"/>
    </source>
</evidence>
<feature type="domain" description="VOC" evidence="1">
    <location>
        <begin position="4"/>
        <end position="127"/>
    </location>
</feature>
<proteinExistence type="predicted"/>
<dbReference type="SUPFAM" id="SSF54593">
    <property type="entry name" value="Glyoxalase/Bleomycin resistance protein/Dihydroxybiphenyl dioxygenase"/>
    <property type="match status" value="1"/>
</dbReference>
<dbReference type="Pfam" id="PF00903">
    <property type="entry name" value="Glyoxalase"/>
    <property type="match status" value="1"/>
</dbReference>
<dbReference type="Gene3D" id="3.10.180.10">
    <property type="entry name" value="2,3-Dihydroxybiphenyl 1,2-Dioxygenase, domain 1"/>
    <property type="match status" value="1"/>
</dbReference>